<name>A0A1T1HE66_OCELI</name>
<dbReference type="Pfam" id="PF00497">
    <property type="entry name" value="SBP_bac_3"/>
    <property type="match status" value="1"/>
</dbReference>
<evidence type="ECO:0000259" key="4">
    <source>
        <dbReference type="SMART" id="SM00062"/>
    </source>
</evidence>
<keyword evidence="2 3" id="KW-0732">Signal</keyword>
<evidence type="ECO:0000256" key="2">
    <source>
        <dbReference type="ARBA" id="ARBA00022729"/>
    </source>
</evidence>
<comment type="caution">
    <text evidence="5">The sequence shown here is derived from an EMBL/GenBank/DDBJ whole genome shotgun (WGS) entry which is preliminary data.</text>
</comment>
<organism evidence="5 6">
    <name type="scientific">Oceanospirillum linum</name>
    <dbReference type="NCBI Taxonomy" id="966"/>
    <lineage>
        <taxon>Bacteria</taxon>
        <taxon>Pseudomonadati</taxon>
        <taxon>Pseudomonadota</taxon>
        <taxon>Gammaproteobacteria</taxon>
        <taxon>Oceanospirillales</taxon>
        <taxon>Oceanospirillaceae</taxon>
        <taxon>Oceanospirillum</taxon>
    </lineage>
</organism>
<evidence type="ECO:0000313" key="5">
    <source>
        <dbReference type="EMBL" id="OOV88113.1"/>
    </source>
</evidence>
<accession>A0A1T1HE66</accession>
<dbReference type="Gene3D" id="3.40.190.10">
    <property type="entry name" value="Periplasmic binding protein-like II"/>
    <property type="match status" value="2"/>
</dbReference>
<dbReference type="SMART" id="SM00062">
    <property type="entry name" value="PBPb"/>
    <property type="match status" value="1"/>
</dbReference>
<evidence type="ECO:0000256" key="1">
    <source>
        <dbReference type="ARBA" id="ARBA00010333"/>
    </source>
</evidence>
<evidence type="ECO:0000256" key="3">
    <source>
        <dbReference type="SAM" id="SignalP"/>
    </source>
</evidence>
<reference evidence="5" key="1">
    <citation type="submission" date="2017-02" db="EMBL/GenBank/DDBJ databases">
        <title>Draft Genome Sequence of the Salt Water Bacterium Oceanospirillum linum ATCC 11336.</title>
        <authorList>
            <person name="Trachtenberg A.M."/>
            <person name="Carney J.G."/>
            <person name="Linnane J.D."/>
            <person name="Rheaume B.A."/>
            <person name="Pitts N.L."/>
            <person name="Mykles D.L."/>
            <person name="Maclea K.S."/>
        </authorList>
    </citation>
    <scope>NUCLEOTIDE SEQUENCE [LARGE SCALE GENOMIC DNA]</scope>
    <source>
        <strain evidence="5">ATCC 11336</strain>
    </source>
</reference>
<keyword evidence="6" id="KW-1185">Reference proteome</keyword>
<dbReference type="AlphaFoldDB" id="A0A1T1HE66"/>
<proteinExistence type="inferred from homology"/>
<gene>
    <name evidence="5" type="ORF">BTA35_0200735</name>
</gene>
<protein>
    <recommendedName>
        <fullName evidence="4">Solute-binding protein family 3/N-terminal domain-containing protein</fullName>
    </recommendedName>
</protein>
<feature type="domain" description="Solute-binding protein family 3/N-terminal" evidence="4">
    <location>
        <begin position="26"/>
        <end position="249"/>
    </location>
</feature>
<evidence type="ECO:0000313" key="6">
    <source>
        <dbReference type="Proteomes" id="UP000190064"/>
    </source>
</evidence>
<dbReference type="SUPFAM" id="SSF53850">
    <property type="entry name" value="Periplasmic binding protein-like II"/>
    <property type="match status" value="1"/>
</dbReference>
<feature type="signal peptide" evidence="3">
    <location>
        <begin position="1"/>
        <end position="24"/>
    </location>
</feature>
<dbReference type="InterPro" id="IPR001638">
    <property type="entry name" value="Solute-binding_3/MltF_N"/>
</dbReference>
<dbReference type="EMBL" id="MTSD02000001">
    <property type="protein sequence ID" value="OOV88113.1"/>
    <property type="molecule type" value="Genomic_DNA"/>
</dbReference>
<dbReference type="RefSeq" id="WP_077242523.1">
    <property type="nucleotide sequence ID" value="NZ_FXTS01000001.1"/>
</dbReference>
<feature type="chain" id="PRO_5010564921" description="Solute-binding protein family 3/N-terminal domain-containing protein" evidence="3">
    <location>
        <begin position="25"/>
        <end position="250"/>
    </location>
</feature>
<dbReference type="STRING" id="966.BTA35_0200735"/>
<dbReference type="PANTHER" id="PTHR35936:SF35">
    <property type="entry name" value="L-CYSTINE-BINDING PROTEIN TCYJ"/>
    <property type="match status" value="1"/>
</dbReference>
<sequence>MTIRHLLHTLLLALLISSATKAAAQTLRIGTDNWPPFRHIKEHQVTGIDNDLWQQLSKKLSIKIQYVHCPWKRCLDLMKTGDIDAMSGLAWQQERGEYIHYIKPAYFGCSTRFYVRRGEEKRLQNREQLNHLNIGMVRGSAYYTEFDQNNTLQKTQLTQESVLLPLLASGRIDSYIGTDCQADFELARSSWYQQLVKAPFNPESNTPLYIGLSKKSDWNKNSQSFSEAIQQVLANGFRDAMQQKYYQSSE</sequence>
<dbReference type="PANTHER" id="PTHR35936">
    <property type="entry name" value="MEMBRANE-BOUND LYTIC MUREIN TRANSGLYCOSYLASE F"/>
    <property type="match status" value="1"/>
</dbReference>
<dbReference type="Proteomes" id="UP000190064">
    <property type="component" value="Unassembled WGS sequence"/>
</dbReference>
<comment type="similarity">
    <text evidence="1">Belongs to the bacterial solute-binding protein 3 family.</text>
</comment>